<evidence type="ECO:0000313" key="3">
    <source>
        <dbReference type="Proteomes" id="UP000219331"/>
    </source>
</evidence>
<proteinExistence type="predicted"/>
<dbReference type="Pfam" id="PF07076">
    <property type="entry name" value="DUF1344"/>
    <property type="match status" value="1"/>
</dbReference>
<dbReference type="InterPro" id="IPR009780">
    <property type="entry name" value="DUF1344"/>
</dbReference>
<evidence type="ECO:0000313" key="2">
    <source>
        <dbReference type="EMBL" id="SOC09921.1"/>
    </source>
</evidence>
<feature type="signal peptide" evidence="1">
    <location>
        <begin position="1"/>
        <end position="24"/>
    </location>
</feature>
<feature type="chain" id="PRO_5013284327" description="DUF1344 domain-containing protein" evidence="1">
    <location>
        <begin position="25"/>
        <end position="86"/>
    </location>
</feature>
<organism evidence="2 3">
    <name type="scientific">Stappia indica</name>
    <dbReference type="NCBI Taxonomy" id="538381"/>
    <lineage>
        <taxon>Bacteria</taxon>
        <taxon>Pseudomonadati</taxon>
        <taxon>Pseudomonadota</taxon>
        <taxon>Alphaproteobacteria</taxon>
        <taxon>Hyphomicrobiales</taxon>
        <taxon>Stappiaceae</taxon>
        <taxon>Stappia</taxon>
    </lineage>
</organism>
<evidence type="ECO:0000256" key="1">
    <source>
        <dbReference type="SAM" id="SignalP"/>
    </source>
</evidence>
<name>A0A285SP17_9HYPH</name>
<keyword evidence="3" id="KW-1185">Reference proteome</keyword>
<reference evidence="2 3" key="1">
    <citation type="submission" date="2017-08" db="EMBL/GenBank/DDBJ databases">
        <authorList>
            <person name="de Groot N.N."/>
        </authorList>
    </citation>
    <scope>NUCLEOTIDE SEQUENCE [LARGE SCALE GENOMIC DNA]</scope>
    <source>
        <strain evidence="2 3">USBA 352</strain>
    </source>
</reference>
<keyword evidence="1" id="KW-0732">Signal</keyword>
<evidence type="ECO:0008006" key="4">
    <source>
        <dbReference type="Google" id="ProtNLM"/>
    </source>
</evidence>
<protein>
    <recommendedName>
        <fullName evidence="4">DUF1344 domain-containing protein</fullName>
    </recommendedName>
</protein>
<dbReference type="RefSeq" id="WP_083206279.1">
    <property type="nucleotide sequence ID" value="NZ_JAJGNR010000002.1"/>
</dbReference>
<gene>
    <name evidence="2" type="ORF">SAMN05421512_106150</name>
</gene>
<dbReference type="EMBL" id="OBML01000006">
    <property type="protein sequence ID" value="SOC09921.1"/>
    <property type="molecule type" value="Genomic_DNA"/>
</dbReference>
<sequence>MKRMLQMTLAAIMLTIAGTAAALAGEVEATIVEIRPDASVMVLSDGQTYSIPVDFFVDDLKPGMRVLVFYDESTSNRMLTDVQILD</sequence>
<dbReference type="AlphaFoldDB" id="A0A285SP17"/>
<dbReference type="Proteomes" id="UP000219331">
    <property type="component" value="Unassembled WGS sequence"/>
</dbReference>
<accession>A0A285SP17</accession>